<dbReference type="PANTHER" id="PTHR42759:SF5">
    <property type="entry name" value="METHANOL DEHYDROGENASE REGULATOR"/>
    <property type="match status" value="1"/>
</dbReference>
<dbReference type="InterPro" id="IPR050764">
    <property type="entry name" value="CbbQ/NirQ/NorQ/GpvN"/>
</dbReference>
<evidence type="ECO:0000259" key="4">
    <source>
        <dbReference type="Pfam" id="PF07726"/>
    </source>
</evidence>
<evidence type="ECO:0000256" key="2">
    <source>
        <dbReference type="ARBA" id="ARBA00022840"/>
    </source>
</evidence>
<dbReference type="GO" id="GO:0005524">
    <property type="term" value="F:ATP binding"/>
    <property type="evidence" value="ECO:0007669"/>
    <property type="project" value="UniProtKB-KW"/>
</dbReference>
<evidence type="ECO:0000256" key="3">
    <source>
        <dbReference type="ARBA" id="ARBA00061607"/>
    </source>
</evidence>
<dbReference type="PANTHER" id="PTHR42759">
    <property type="entry name" value="MOXR FAMILY PROTEIN"/>
    <property type="match status" value="1"/>
</dbReference>
<dbReference type="Gene3D" id="1.10.8.80">
    <property type="entry name" value="Magnesium chelatase subunit I, C-Terminal domain"/>
    <property type="match status" value="1"/>
</dbReference>
<comment type="similarity">
    <text evidence="3">Belongs to the MoxR family.</text>
</comment>
<dbReference type="EMBL" id="FQXP01000006">
    <property type="protein sequence ID" value="SHH92048.1"/>
    <property type="molecule type" value="Genomic_DNA"/>
</dbReference>
<dbReference type="Pfam" id="PF17863">
    <property type="entry name" value="AAA_lid_2"/>
    <property type="match status" value="1"/>
</dbReference>
<dbReference type="STRING" id="1121306.SAMN02745196_01929"/>
<name>A0A1M5WXH1_9CLOT</name>
<dbReference type="InterPro" id="IPR041628">
    <property type="entry name" value="ChlI/MoxR_AAA_lid"/>
</dbReference>
<dbReference type="Pfam" id="PF07726">
    <property type="entry name" value="AAA_3"/>
    <property type="match status" value="1"/>
</dbReference>
<dbReference type="PIRSF" id="PIRSF002849">
    <property type="entry name" value="AAA_ATPase_chaperone_MoxR_prd"/>
    <property type="match status" value="1"/>
</dbReference>
<evidence type="ECO:0000313" key="7">
    <source>
        <dbReference type="Proteomes" id="UP000184526"/>
    </source>
</evidence>
<dbReference type="InterPro" id="IPR027417">
    <property type="entry name" value="P-loop_NTPase"/>
</dbReference>
<dbReference type="AlphaFoldDB" id="A0A1M5WXH1"/>
<dbReference type="Proteomes" id="UP000184526">
    <property type="component" value="Unassembled WGS sequence"/>
</dbReference>
<evidence type="ECO:0000259" key="5">
    <source>
        <dbReference type="Pfam" id="PF17863"/>
    </source>
</evidence>
<sequence>MKLLKFALSYNLGGKEMEVVKFQEFRKKVNENVSKVIIGKRHKINKIIVAFICGGHVLLEDVPGLGKTKLARSLSKTMGCDFKRIQFTPDLLPSDLTGIYMYNQKELDFTFKKGPLLSNIVLADEINRATPRTQSALLECMEEKQITVEGNTIPLSSPFFVIATQNPVEQFGTFPLPEAQLDRFFIKLSLGYPNMTEELDMMGRFQQEDPLETLETIVTLEEIKFVQENYNKIHIDKNIKEYILNIITETRASDKVRVGCSPRSTLALMRASQAMAAINGRDYVIPEDVKSMAVEVLAHRLVLNNDISYDADQGEKIIEDILKKINTPLEEI</sequence>
<evidence type="ECO:0000313" key="6">
    <source>
        <dbReference type="EMBL" id="SHH92048.1"/>
    </source>
</evidence>
<protein>
    <submittedName>
        <fullName evidence="6">MoxR-like ATPase</fullName>
    </submittedName>
</protein>
<dbReference type="Gene3D" id="3.40.50.300">
    <property type="entry name" value="P-loop containing nucleotide triphosphate hydrolases"/>
    <property type="match status" value="1"/>
</dbReference>
<feature type="domain" description="ATPase AAA-3" evidence="4">
    <location>
        <begin position="56"/>
        <end position="185"/>
    </location>
</feature>
<proteinExistence type="inferred from homology"/>
<keyword evidence="2" id="KW-0067">ATP-binding</keyword>
<dbReference type="FunFam" id="3.40.50.300:FF:000640">
    <property type="entry name" value="MoxR family ATPase"/>
    <property type="match status" value="1"/>
</dbReference>
<accession>A0A1M5WXH1</accession>
<gene>
    <name evidence="6" type="ORF">SAMN02745196_01929</name>
</gene>
<feature type="domain" description="ChlI/MoxR AAA lid" evidence="5">
    <location>
        <begin position="249"/>
        <end position="320"/>
    </location>
</feature>
<keyword evidence="7" id="KW-1185">Reference proteome</keyword>
<organism evidence="6 7">
    <name type="scientific">Clostridium collagenovorans DSM 3089</name>
    <dbReference type="NCBI Taxonomy" id="1121306"/>
    <lineage>
        <taxon>Bacteria</taxon>
        <taxon>Bacillati</taxon>
        <taxon>Bacillota</taxon>
        <taxon>Clostridia</taxon>
        <taxon>Eubacteriales</taxon>
        <taxon>Clostridiaceae</taxon>
        <taxon>Clostridium</taxon>
    </lineage>
</organism>
<dbReference type="GO" id="GO:0016887">
    <property type="term" value="F:ATP hydrolysis activity"/>
    <property type="evidence" value="ECO:0007669"/>
    <property type="project" value="InterPro"/>
</dbReference>
<evidence type="ECO:0000256" key="1">
    <source>
        <dbReference type="ARBA" id="ARBA00022741"/>
    </source>
</evidence>
<reference evidence="6 7" key="1">
    <citation type="submission" date="2016-11" db="EMBL/GenBank/DDBJ databases">
        <authorList>
            <person name="Jaros S."/>
            <person name="Januszkiewicz K."/>
            <person name="Wedrychowicz H."/>
        </authorList>
    </citation>
    <scope>NUCLEOTIDE SEQUENCE [LARGE SCALE GENOMIC DNA]</scope>
    <source>
        <strain evidence="6 7">DSM 3089</strain>
    </source>
</reference>
<keyword evidence="1" id="KW-0547">Nucleotide-binding</keyword>
<dbReference type="SUPFAM" id="SSF52540">
    <property type="entry name" value="P-loop containing nucleoside triphosphate hydrolases"/>
    <property type="match status" value="1"/>
</dbReference>
<dbReference type="InterPro" id="IPR011703">
    <property type="entry name" value="ATPase_AAA-3"/>
</dbReference>